<keyword evidence="4" id="KW-0378">Hydrolase</keyword>
<dbReference type="PANTHER" id="PTHR42854:SF3">
    <property type="entry name" value="EUKARYOTIC TRANSLATION INITIATION FACTOR 2 SUBUNIT 3-RELATED"/>
    <property type="match status" value="1"/>
</dbReference>
<evidence type="ECO:0000259" key="7">
    <source>
        <dbReference type="Pfam" id="PF00009"/>
    </source>
</evidence>
<dbReference type="GO" id="GO:0005829">
    <property type="term" value="C:cytosol"/>
    <property type="evidence" value="ECO:0007669"/>
    <property type="project" value="TreeGrafter"/>
</dbReference>
<accession>A0AA86V1M2</accession>
<comment type="similarity">
    <text evidence="1">Belongs to the TRAFAC class translation factor GTPase superfamily. Classic translation factor GTPase family. EF-Tu/EF-1A subfamily.</text>
</comment>
<evidence type="ECO:0000256" key="4">
    <source>
        <dbReference type="ARBA" id="ARBA00022801"/>
    </source>
</evidence>
<comment type="caution">
    <text evidence="8">The sequence shown here is derived from an EMBL/GenBank/DDBJ whole genome shotgun (WGS) entry which is preliminary data.</text>
</comment>
<dbReference type="Proteomes" id="UP001642409">
    <property type="component" value="Unassembled WGS sequence"/>
</dbReference>
<feature type="domain" description="Tr-type G" evidence="7">
    <location>
        <begin position="33"/>
        <end position="222"/>
    </location>
</feature>
<dbReference type="Gene3D" id="2.40.30.10">
    <property type="entry name" value="Translation factors"/>
    <property type="match status" value="2"/>
</dbReference>
<dbReference type="InterPro" id="IPR044127">
    <property type="entry name" value="eIF2g_dom_2"/>
</dbReference>
<dbReference type="GO" id="GO:0005525">
    <property type="term" value="F:GTP binding"/>
    <property type="evidence" value="ECO:0007669"/>
    <property type="project" value="UniProtKB-KW"/>
</dbReference>
<sequence length="457" mass="51476">MSNELQPEYLSQQLAQIQELNEQHQDVISRQATINIGLIGQVTHGTSTLFRALTSFTKYYYYYNMNIKIFECNNSECTSQQHYFTQQSDTYDKVPCPMCEYPSTLIRHISIIECNRYDVDLMTTLVASDQLDAIILVVAADQSCPQSQAAEYFKTIRFSQTQIPIIVAQNKIDIVDETQARFNYSQIQSFLGTYLQNNETPIIPVSAAFNLNIEYIINEIVKIPVPKRKLDKPPRVVCIRSFDFNKQYINIDQMKGGIIGGTLLEGILKVGDIIEIRPGIIEKRTDKTYKCYPLTTQIISLKAENNDLRYALPGGLIAIGTLLDPSLTRSDKLIGQMIGYPGTLPDIMINFKIKFCLIIKKDQVQPDLSEEQYINQSTKIGTELLVTVNNNNISAKITSDNKTVAGNSKVIELQASRPVCIPDGVSMVISQKEGDKWTRIGCGILLQKQAPEQDSLD</sequence>
<gene>
    <name evidence="8" type="ORF">HINF_LOCUS60451</name>
    <name evidence="9" type="ORF">HINF_LOCUS62624</name>
</gene>
<dbReference type="InterPro" id="IPR009000">
    <property type="entry name" value="Transl_B-barrel_sf"/>
</dbReference>
<evidence type="ECO:0000313" key="8">
    <source>
        <dbReference type="EMBL" id="CAI9972806.1"/>
    </source>
</evidence>
<organism evidence="8">
    <name type="scientific">Hexamita inflata</name>
    <dbReference type="NCBI Taxonomy" id="28002"/>
    <lineage>
        <taxon>Eukaryota</taxon>
        <taxon>Metamonada</taxon>
        <taxon>Diplomonadida</taxon>
        <taxon>Hexamitidae</taxon>
        <taxon>Hexamitinae</taxon>
        <taxon>Hexamita</taxon>
    </lineage>
</organism>
<dbReference type="GO" id="GO:0000049">
    <property type="term" value="F:tRNA binding"/>
    <property type="evidence" value="ECO:0007669"/>
    <property type="project" value="InterPro"/>
</dbReference>
<keyword evidence="5" id="KW-0648">Protein biosynthesis</keyword>
<dbReference type="GO" id="GO:0003924">
    <property type="term" value="F:GTPase activity"/>
    <property type="evidence" value="ECO:0007669"/>
    <property type="project" value="InterPro"/>
</dbReference>
<evidence type="ECO:0000256" key="3">
    <source>
        <dbReference type="ARBA" id="ARBA00022741"/>
    </source>
</evidence>
<keyword evidence="6" id="KW-0342">GTP-binding</keyword>
<dbReference type="SUPFAM" id="SSF50465">
    <property type="entry name" value="EF-Tu/eEF-1alpha/eIF2-gamma C-terminal domain"/>
    <property type="match status" value="1"/>
</dbReference>
<dbReference type="CDD" id="cd03688">
    <property type="entry name" value="eIF2_gamma_II"/>
    <property type="match status" value="1"/>
</dbReference>
<dbReference type="Pfam" id="PF00009">
    <property type="entry name" value="GTP_EFTU"/>
    <property type="match status" value="1"/>
</dbReference>
<proteinExistence type="inferred from homology"/>
<dbReference type="InterPro" id="IPR009001">
    <property type="entry name" value="Transl_elong_EF1A/Init_IF2_C"/>
</dbReference>
<evidence type="ECO:0000256" key="1">
    <source>
        <dbReference type="ARBA" id="ARBA00007249"/>
    </source>
</evidence>
<evidence type="ECO:0000313" key="9">
    <source>
        <dbReference type="EMBL" id="CAL6085317.1"/>
    </source>
</evidence>
<dbReference type="GO" id="GO:0003743">
    <property type="term" value="F:translation initiation factor activity"/>
    <property type="evidence" value="ECO:0007669"/>
    <property type="project" value="UniProtKB-KW"/>
</dbReference>
<dbReference type="Gene3D" id="3.40.50.300">
    <property type="entry name" value="P-loop containing nucleotide triphosphate hydrolases"/>
    <property type="match status" value="1"/>
</dbReference>
<protein>
    <submittedName>
        <fullName evidence="8">Translation initiation factor 2 gamma subunit</fullName>
    </submittedName>
    <submittedName>
        <fullName evidence="9">Translation_initiation factor 2 gamma subunit</fullName>
    </submittedName>
</protein>
<evidence type="ECO:0000313" key="10">
    <source>
        <dbReference type="Proteomes" id="UP001642409"/>
    </source>
</evidence>
<dbReference type="InterPro" id="IPR050543">
    <property type="entry name" value="eIF2G"/>
</dbReference>
<dbReference type="GO" id="GO:0005850">
    <property type="term" value="C:eukaryotic translation initiation factor 2 complex"/>
    <property type="evidence" value="ECO:0007669"/>
    <property type="project" value="TreeGrafter"/>
</dbReference>
<dbReference type="SUPFAM" id="SSF52540">
    <property type="entry name" value="P-loop containing nucleoside triphosphate hydrolases"/>
    <property type="match status" value="1"/>
</dbReference>
<dbReference type="AlphaFoldDB" id="A0AA86V1M2"/>
<dbReference type="EMBL" id="CATOUU010001115">
    <property type="protein sequence ID" value="CAI9972806.1"/>
    <property type="molecule type" value="Genomic_DNA"/>
</dbReference>
<dbReference type="FunFam" id="2.40.30.10:FF:000009">
    <property type="entry name" value="Eukaryotic translation initiation factor 2 subunit gamma"/>
    <property type="match status" value="1"/>
</dbReference>
<dbReference type="InterPro" id="IPR000795">
    <property type="entry name" value="T_Tr_GTP-bd_dom"/>
</dbReference>
<evidence type="ECO:0000256" key="2">
    <source>
        <dbReference type="ARBA" id="ARBA00022540"/>
    </source>
</evidence>
<evidence type="ECO:0000256" key="5">
    <source>
        <dbReference type="ARBA" id="ARBA00022917"/>
    </source>
</evidence>
<reference evidence="9 10" key="2">
    <citation type="submission" date="2024-07" db="EMBL/GenBank/DDBJ databases">
        <authorList>
            <person name="Akdeniz Z."/>
        </authorList>
    </citation>
    <scope>NUCLEOTIDE SEQUENCE [LARGE SCALE GENOMIC DNA]</scope>
</reference>
<dbReference type="GO" id="GO:0001731">
    <property type="term" value="P:formation of translation preinitiation complex"/>
    <property type="evidence" value="ECO:0007669"/>
    <property type="project" value="TreeGrafter"/>
</dbReference>
<keyword evidence="10" id="KW-1185">Reference proteome</keyword>
<dbReference type="InterPro" id="IPR027417">
    <property type="entry name" value="P-loop_NTPase"/>
</dbReference>
<name>A0AA86V1M2_9EUKA</name>
<dbReference type="PANTHER" id="PTHR42854">
    <property type="entry name" value="EUKARYOTIC TRANSLATION INITIATION FACTOR 2 SUBUNIT 3 FAMILY MEMBER"/>
    <property type="match status" value="1"/>
</dbReference>
<dbReference type="EMBL" id="CAXDID020000385">
    <property type="protein sequence ID" value="CAL6085317.1"/>
    <property type="molecule type" value="Genomic_DNA"/>
</dbReference>
<keyword evidence="3" id="KW-0547">Nucleotide-binding</keyword>
<keyword evidence="2 8" id="KW-0396">Initiation factor</keyword>
<evidence type="ECO:0000256" key="6">
    <source>
        <dbReference type="ARBA" id="ARBA00023134"/>
    </source>
</evidence>
<reference evidence="8" key="1">
    <citation type="submission" date="2023-06" db="EMBL/GenBank/DDBJ databases">
        <authorList>
            <person name="Kurt Z."/>
        </authorList>
    </citation>
    <scope>NUCLEOTIDE SEQUENCE</scope>
</reference>
<dbReference type="SUPFAM" id="SSF50447">
    <property type="entry name" value="Translation proteins"/>
    <property type="match status" value="1"/>
</dbReference>